<dbReference type="Gene3D" id="2.40.50.100">
    <property type="match status" value="1"/>
</dbReference>
<feature type="region of interest" description="Disordered" evidence="5">
    <location>
        <begin position="456"/>
        <end position="486"/>
    </location>
</feature>
<dbReference type="GO" id="GO:0016020">
    <property type="term" value="C:membrane"/>
    <property type="evidence" value="ECO:0007669"/>
    <property type="project" value="InterPro"/>
</dbReference>
<dbReference type="PANTHER" id="PTHR32347">
    <property type="entry name" value="EFFLUX SYSTEM COMPONENT YKNX-RELATED"/>
    <property type="match status" value="1"/>
</dbReference>
<name>A0A4V2E3A6_9CYAN</name>
<organism evidence="7 8">
    <name type="scientific">Leptolyngbya iicbica LK</name>
    <dbReference type="NCBI Taxonomy" id="2294035"/>
    <lineage>
        <taxon>Bacteria</taxon>
        <taxon>Bacillati</taxon>
        <taxon>Cyanobacteriota</taxon>
        <taxon>Cyanophyceae</taxon>
        <taxon>Leptolyngbyales</taxon>
        <taxon>Leptolyngbyaceae</taxon>
        <taxon>Leptolyngbya group</taxon>
        <taxon>Leptolyngbya</taxon>
        <taxon>Leptolyngbya iicbica</taxon>
    </lineage>
</organism>
<gene>
    <name evidence="7" type="ORF">DYY88_00330</name>
</gene>
<dbReference type="InterPro" id="IPR006143">
    <property type="entry name" value="RND_pump_MFP"/>
</dbReference>
<dbReference type="Proteomes" id="UP000292459">
    <property type="component" value="Unassembled WGS sequence"/>
</dbReference>
<dbReference type="GO" id="GO:0030313">
    <property type="term" value="C:cell envelope"/>
    <property type="evidence" value="ECO:0007669"/>
    <property type="project" value="UniProtKB-SubCell"/>
</dbReference>
<dbReference type="NCBIfam" id="TIGR01730">
    <property type="entry name" value="RND_mfp"/>
    <property type="match status" value="1"/>
</dbReference>
<dbReference type="InterPro" id="IPR058627">
    <property type="entry name" value="MdtA-like_C"/>
</dbReference>
<dbReference type="Pfam" id="PF25967">
    <property type="entry name" value="RND-MFP_C"/>
    <property type="match status" value="1"/>
</dbReference>
<evidence type="ECO:0000313" key="7">
    <source>
        <dbReference type="EMBL" id="RZM81770.1"/>
    </source>
</evidence>
<evidence type="ECO:0000259" key="6">
    <source>
        <dbReference type="Pfam" id="PF25967"/>
    </source>
</evidence>
<dbReference type="AlphaFoldDB" id="A0A4V2E3A6"/>
<feature type="domain" description="Multidrug resistance protein MdtA-like C-terminal permuted SH3" evidence="6">
    <location>
        <begin position="395"/>
        <end position="452"/>
    </location>
</feature>
<dbReference type="EMBL" id="QVFV01000001">
    <property type="protein sequence ID" value="RZM81770.1"/>
    <property type="molecule type" value="Genomic_DNA"/>
</dbReference>
<keyword evidence="8" id="KW-1185">Reference proteome</keyword>
<dbReference type="Gene3D" id="2.40.420.20">
    <property type="match status" value="1"/>
</dbReference>
<dbReference type="Gene3D" id="1.10.287.470">
    <property type="entry name" value="Helix hairpin bin"/>
    <property type="match status" value="1"/>
</dbReference>
<dbReference type="OrthoDB" id="526337at2"/>
<evidence type="ECO:0000256" key="1">
    <source>
        <dbReference type="ARBA" id="ARBA00004196"/>
    </source>
</evidence>
<comment type="similarity">
    <text evidence="2">Belongs to the membrane fusion protein (MFP) (TC 8.A.1) family.</text>
</comment>
<evidence type="ECO:0000313" key="8">
    <source>
        <dbReference type="Proteomes" id="UP000292459"/>
    </source>
</evidence>
<keyword evidence="3 4" id="KW-0175">Coiled coil</keyword>
<dbReference type="Gene3D" id="2.40.30.170">
    <property type="match status" value="1"/>
</dbReference>
<sequence length="486" mass="52476">MIDRGGPGHERLTKETQRPRLMVDDSGVPPNQDNMVESPLPEERPTASPAPPAPQPLVEDVDDLDLWAAEAKAKRSAGFKWLLASGLVAIVGMGGWRGYRAVSQSSPEAVMVSTAPVSRDDLEVVITEAGVVELGGQQTFKAPRDVTVQAVLVEERQRVAQGQVLLELRDRETEQRLADRAVQARINQLDLQRKQEVVAERRSRVVDAETRLADSTDLLAQGYISEDAFRDDQRALEDARSALRDAEVELTKAEFLVQQDQLTLASLQLELEDNRIVSPMAAIVLKVDVNPGDGVEREGRLLSIGDPTQESIRLELTTLNAAKVALGMPVRVSVIGPNPEVFEGRIVRVSPQAVTEDTNAEQSTVEAEATLNQPSGSLIPGSAVSVDIVLEQRQNALVVPVTAVQRDGESPYVWVRDAANLAQQREVTIGLETLEAVEITSGLQEGDEIVVSIPPEVTLSPGQPLNTEAEDSPGVPPSDGRAGGAM</sequence>
<proteinExistence type="inferred from homology"/>
<protein>
    <submittedName>
        <fullName evidence="7">Efflux RND transporter periplasmic adaptor subunit</fullName>
    </submittedName>
</protein>
<feature type="region of interest" description="Disordered" evidence="5">
    <location>
        <begin position="1"/>
        <end position="56"/>
    </location>
</feature>
<feature type="compositionally biased region" description="Basic and acidic residues" evidence="5">
    <location>
        <begin position="1"/>
        <end position="23"/>
    </location>
</feature>
<evidence type="ECO:0000256" key="5">
    <source>
        <dbReference type="SAM" id="MobiDB-lite"/>
    </source>
</evidence>
<comment type="caution">
    <text evidence="7">The sequence shown here is derived from an EMBL/GenBank/DDBJ whole genome shotgun (WGS) entry which is preliminary data.</text>
</comment>
<dbReference type="PANTHER" id="PTHR32347:SF29">
    <property type="entry name" value="UPF0194 MEMBRANE PROTEIN YBHG"/>
    <property type="match status" value="1"/>
</dbReference>
<feature type="coiled-coil region" evidence="4">
    <location>
        <begin position="229"/>
        <end position="256"/>
    </location>
</feature>
<evidence type="ECO:0000256" key="4">
    <source>
        <dbReference type="SAM" id="Coils"/>
    </source>
</evidence>
<dbReference type="GO" id="GO:0022857">
    <property type="term" value="F:transmembrane transporter activity"/>
    <property type="evidence" value="ECO:0007669"/>
    <property type="project" value="InterPro"/>
</dbReference>
<reference evidence="7 8" key="1">
    <citation type="submission" date="2018-11" db="EMBL/GenBank/DDBJ databases">
        <title>Whole genome sequencing of an environmental sample.</title>
        <authorList>
            <person name="Sarangi A.N."/>
            <person name="Singh D."/>
            <person name="Tripathy S."/>
        </authorList>
    </citation>
    <scope>NUCLEOTIDE SEQUENCE [LARGE SCALE GENOMIC DNA]</scope>
    <source>
        <strain evidence="7 8">Lakshadweep</strain>
    </source>
</reference>
<evidence type="ECO:0000256" key="3">
    <source>
        <dbReference type="ARBA" id="ARBA00023054"/>
    </source>
</evidence>
<dbReference type="InterPro" id="IPR050465">
    <property type="entry name" value="UPF0194_transport"/>
</dbReference>
<accession>A0A4V2E3A6</accession>
<comment type="subcellular location">
    <subcellularLocation>
        <location evidence="1">Cell envelope</location>
    </subcellularLocation>
</comment>
<evidence type="ECO:0000256" key="2">
    <source>
        <dbReference type="ARBA" id="ARBA00009477"/>
    </source>
</evidence>